<feature type="signal peptide" evidence="1">
    <location>
        <begin position="1"/>
        <end position="28"/>
    </location>
</feature>
<comment type="caution">
    <text evidence="3">The sequence shown here is derived from an EMBL/GenBank/DDBJ whole genome shotgun (WGS) entry which is preliminary data.</text>
</comment>
<gene>
    <name evidence="3" type="ORF">BES34_006125</name>
</gene>
<keyword evidence="1" id="KW-0732">Signal</keyword>
<feature type="chain" id="PRO_5047387460" evidence="1">
    <location>
        <begin position="29"/>
        <end position="541"/>
    </location>
</feature>
<accession>A0ABX4YLD9</accession>
<reference evidence="3" key="1">
    <citation type="submission" date="2018-01" db="EMBL/GenBank/DDBJ databases">
        <title>Genomic characterization of Leptospira inadai serogroup Lyme isolated from captured rat in Brazil and comparative analysis with human reference strain.</title>
        <authorList>
            <person name="Moreno L.Z."/>
            <person name="Loureiro A.P."/>
            <person name="Miraglia F."/>
            <person name="Kremer F.S."/>
            <person name="Eslabao M.R."/>
            <person name="Dellagostin O.A."/>
            <person name="Lilenbaum W."/>
            <person name="Moreno A.M."/>
        </authorList>
    </citation>
    <scope>NUCLEOTIDE SEQUENCE [LARGE SCALE GENOMIC DNA]</scope>
    <source>
        <strain evidence="3">M34/99</strain>
    </source>
</reference>
<dbReference type="EMBL" id="MCRM02000004">
    <property type="protein sequence ID" value="PNV76071.1"/>
    <property type="molecule type" value="Genomic_DNA"/>
</dbReference>
<dbReference type="InterPro" id="IPR013229">
    <property type="entry name" value="PEGA"/>
</dbReference>
<organism evidence="3 4">
    <name type="scientific">Leptospira inadai serovar Lyme</name>
    <dbReference type="NCBI Taxonomy" id="293084"/>
    <lineage>
        <taxon>Bacteria</taxon>
        <taxon>Pseudomonadati</taxon>
        <taxon>Spirochaetota</taxon>
        <taxon>Spirochaetia</taxon>
        <taxon>Leptospirales</taxon>
        <taxon>Leptospiraceae</taxon>
        <taxon>Leptospira</taxon>
    </lineage>
</organism>
<sequence length="541" mass="60310">MGTFYSRKYSLLSLLQILLIGACSTVQKLDETPQVIQEPYYKAVGETQLSFQFRDSDTDYKVRKIGHEKPILAFSPIAYPQSIDKKLASYFEQELGLLWKNAELINAKFPAGAWENSQTLLVAAKKSEVDAFVRGSVSETDSGWLFKFTIVDPINDYKFGEFEASFKRPGSTSDEVGTWSQVFFWKTGDRIISLDPRKATVPVWDKKPDPSIIKELAYSSVKGKISIQASSGDTEVHNKGILLGKTPLLDISLPEGVQEIQLSLKGKKPISKTIVVRAGKKSFLFQEWEEDKTLGSAKIVSVPSGLSVSVDGFKQGETPFFRSGLNPGGYQIELIKENPEGSLVYYEGTLEVKSDKVSELAFPYSASGLLNETEFWKSSGETGFNPFGALGLEFHKSKDLSPGWNGVYSLPIPSDELEITGYFLLPVDHKVGSVAVTIHTPGLNLGLNAGPDKVSVFNFPSDGKTIATYKYLKLENDIGRKFSFRTNAKEKKIFLYLGNDLVWEGQVSFQGFWTISVLTRGEDFRERVPLKDLKIQYRGYK</sequence>
<dbReference type="PROSITE" id="PS51257">
    <property type="entry name" value="PROKAR_LIPOPROTEIN"/>
    <property type="match status" value="1"/>
</dbReference>
<protein>
    <submittedName>
        <fullName evidence="3">PEGA domain-containing protein</fullName>
    </submittedName>
</protein>
<dbReference type="Proteomes" id="UP000094669">
    <property type="component" value="Unassembled WGS sequence"/>
</dbReference>
<dbReference type="NCBIfam" id="NF047815">
    <property type="entry name" value="LIC10124_lipo"/>
    <property type="match status" value="1"/>
</dbReference>
<evidence type="ECO:0000256" key="1">
    <source>
        <dbReference type="SAM" id="SignalP"/>
    </source>
</evidence>
<evidence type="ECO:0000313" key="4">
    <source>
        <dbReference type="Proteomes" id="UP000094669"/>
    </source>
</evidence>
<name>A0ABX4YLD9_9LEPT</name>
<feature type="domain" description="PEGA" evidence="2">
    <location>
        <begin position="297"/>
        <end position="338"/>
    </location>
</feature>
<dbReference type="RefSeq" id="WP_010416739.1">
    <property type="nucleotide sequence ID" value="NZ_MCRM02000004.1"/>
</dbReference>
<evidence type="ECO:0000313" key="3">
    <source>
        <dbReference type="EMBL" id="PNV76071.1"/>
    </source>
</evidence>
<proteinExistence type="predicted"/>
<evidence type="ECO:0000259" key="2">
    <source>
        <dbReference type="Pfam" id="PF08308"/>
    </source>
</evidence>
<keyword evidence="4" id="KW-1185">Reference proteome</keyword>
<dbReference type="Pfam" id="PF08308">
    <property type="entry name" value="PEGA"/>
    <property type="match status" value="1"/>
</dbReference>